<name>A0ABW2NTM6_9BACL</name>
<dbReference type="EMBL" id="JBHTCP010000038">
    <property type="protein sequence ID" value="MFC7372368.1"/>
    <property type="molecule type" value="Genomic_DNA"/>
</dbReference>
<keyword evidence="1" id="KW-1133">Transmembrane helix</keyword>
<feature type="transmembrane region" description="Helical" evidence="1">
    <location>
        <begin position="31"/>
        <end position="50"/>
    </location>
</feature>
<keyword evidence="3" id="KW-1185">Reference proteome</keyword>
<evidence type="ECO:0000313" key="2">
    <source>
        <dbReference type="EMBL" id="MFC7372368.1"/>
    </source>
</evidence>
<keyword evidence="1" id="KW-0472">Membrane</keyword>
<feature type="transmembrane region" description="Helical" evidence="1">
    <location>
        <begin position="6"/>
        <end position="24"/>
    </location>
</feature>
<dbReference type="Proteomes" id="UP001596549">
    <property type="component" value="Unassembled WGS sequence"/>
</dbReference>
<evidence type="ECO:0000256" key="1">
    <source>
        <dbReference type="SAM" id="Phobius"/>
    </source>
</evidence>
<proteinExistence type="predicted"/>
<sequence>MEPNLVAAIVFFVAGSVLFVQGIKPEQEKKAVWIGSAIAADLLGVVSLVAF</sequence>
<gene>
    <name evidence="2" type="ORF">ACFQPF_11850</name>
</gene>
<organism evidence="2 3">
    <name type="scientific">Fictibacillus iocasae</name>
    <dbReference type="NCBI Taxonomy" id="2715437"/>
    <lineage>
        <taxon>Bacteria</taxon>
        <taxon>Bacillati</taxon>
        <taxon>Bacillota</taxon>
        <taxon>Bacilli</taxon>
        <taxon>Bacillales</taxon>
        <taxon>Fictibacillaceae</taxon>
        <taxon>Fictibacillus</taxon>
    </lineage>
</organism>
<accession>A0ABW2NTM6</accession>
<reference evidence="3" key="1">
    <citation type="journal article" date="2019" name="Int. J. Syst. Evol. Microbiol.">
        <title>The Global Catalogue of Microorganisms (GCM) 10K type strain sequencing project: providing services to taxonomists for standard genome sequencing and annotation.</title>
        <authorList>
            <consortium name="The Broad Institute Genomics Platform"/>
            <consortium name="The Broad Institute Genome Sequencing Center for Infectious Disease"/>
            <person name="Wu L."/>
            <person name="Ma J."/>
        </authorList>
    </citation>
    <scope>NUCLEOTIDE SEQUENCE [LARGE SCALE GENOMIC DNA]</scope>
    <source>
        <strain evidence="3">NBRC 106396</strain>
    </source>
</reference>
<evidence type="ECO:0000313" key="3">
    <source>
        <dbReference type="Proteomes" id="UP001596549"/>
    </source>
</evidence>
<protein>
    <submittedName>
        <fullName evidence="2">Uncharacterized protein</fullName>
    </submittedName>
</protein>
<dbReference type="RefSeq" id="WP_379749888.1">
    <property type="nucleotide sequence ID" value="NZ_JBHTCP010000038.1"/>
</dbReference>
<comment type="caution">
    <text evidence="2">The sequence shown here is derived from an EMBL/GenBank/DDBJ whole genome shotgun (WGS) entry which is preliminary data.</text>
</comment>
<keyword evidence="1" id="KW-0812">Transmembrane</keyword>